<dbReference type="AlphaFoldDB" id="A0AAX3LJI1"/>
<dbReference type="GO" id="GO:0004190">
    <property type="term" value="F:aspartic-type endopeptidase activity"/>
    <property type="evidence" value="ECO:0007669"/>
    <property type="project" value="UniProtKB-EC"/>
</dbReference>
<keyword evidence="1" id="KW-0812">Transmembrane</keyword>
<evidence type="ECO:0000313" key="3">
    <source>
        <dbReference type="EMBL" id="WCE16142.1"/>
    </source>
</evidence>
<evidence type="ECO:0000259" key="2">
    <source>
        <dbReference type="Pfam" id="PF01478"/>
    </source>
</evidence>
<organism evidence="3 4">
    <name type="scientific">Enterobacter ludwigii</name>
    <dbReference type="NCBI Taxonomy" id="299767"/>
    <lineage>
        <taxon>Bacteria</taxon>
        <taxon>Pseudomonadati</taxon>
        <taxon>Pseudomonadota</taxon>
        <taxon>Gammaproteobacteria</taxon>
        <taxon>Enterobacterales</taxon>
        <taxon>Enterobacteriaceae</taxon>
        <taxon>Enterobacter</taxon>
        <taxon>Enterobacter cloacae complex</taxon>
    </lineage>
</organism>
<dbReference type="EMBL" id="CP116349">
    <property type="protein sequence ID" value="WCE16142.1"/>
    <property type="molecule type" value="Genomic_DNA"/>
</dbReference>
<feature type="transmembrane region" description="Helical" evidence="1">
    <location>
        <begin position="93"/>
        <end position="110"/>
    </location>
</feature>
<dbReference type="InterPro" id="IPR000045">
    <property type="entry name" value="Prepilin_IV_endopep_pep"/>
</dbReference>
<protein>
    <submittedName>
        <fullName evidence="3">Prepilin peptidase</fullName>
        <ecNumber evidence="3">3.4.23.43</ecNumber>
    </submittedName>
</protein>
<geneLocation type="plasmid" evidence="3 4">
    <name>unnamed2</name>
</geneLocation>
<dbReference type="Pfam" id="PF01478">
    <property type="entry name" value="Peptidase_A24"/>
    <property type="match status" value="1"/>
</dbReference>
<keyword evidence="1" id="KW-1133">Transmembrane helix</keyword>
<feature type="domain" description="Prepilin type IV endopeptidase peptidase" evidence="2">
    <location>
        <begin position="76"/>
        <end position="177"/>
    </location>
</feature>
<gene>
    <name evidence="3" type="ORF">PHA72_27465</name>
</gene>
<dbReference type="EC" id="3.4.23.43" evidence="3"/>
<keyword evidence="3" id="KW-0614">Plasmid</keyword>
<keyword evidence="3" id="KW-0378">Hydrolase</keyword>
<proteinExistence type="predicted"/>
<dbReference type="GO" id="GO:0016020">
    <property type="term" value="C:membrane"/>
    <property type="evidence" value="ECO:0007669"/>
    <property type="project" value="InterPro"/>
</dbReference>
<sequence length="207" mass="23286">MVLWIGIYSIALAVLGKLFAEHLPYVYQTIKIKVIEDNKLLESEGVKTESYPFVSVLMFMSVILIYNLTDNLFLSVFVFAFACVAYTDLVMRWVPDILIYSMIWISLLGFTKPIDEGLLSIALFCLPALVIYLVSYIRNRGKCIASGDWYVIPTVGLWLSPDIAATYMAVCIILVAITCRYTKDVPLLACLFPVFVGGQLCEFYGVI</sequence>
<keyword evidence="1" id="KW-0472">Membrane</keyword>
<keyword evidence="4" id="KW-1185">Reference proteome</keyword>
<feature type="transmembrane region" description="Helical" evidence="1">
    <location>
        <begin position="185"/>
        <end position="206"/>
    </location>
</feature>
<feature type="transmembrane region" description="Helical" evidence="1">
    <location>
        <begin position="157"/>
        <end position="178"/>
    </location>
</feature>
<evidence type="ECO:0000313" key="4">
    <source>
        <dbReference type="Proteomes" id="UP001210538"/>
    </source>
</evidence>
<dbReference type="RefSeq" id="WP_271661485.1">
    <property type="nucleotide sequence ID" value="NZ_CP116349.1"/>
</dbReference>
<evidence type="ECO:0000256" key="1">
    <source>
        <dbReference type="SAM" id="Phobius"/>
    </source>
</evidence>
<name>A0AAX3LJI1_9ENTR</name>
<accession>A0AAX3LJI1</accession>
<reference evidence="3 4" key="1">
    <citation type="submission" date="2023-01" db="EMBL/GenBank/DDBJ databases">
        <title>Genome sequence resource and annotation of Enterobacter ludwigii, an economically important pathogen of seedling wilt with strawberry.</title>
        <authorList>
            <person name="Xie Y."/>
        </authorList>
    </citation>
    <scope>NUCLEOTIDE SEQUENCE [LARGE SCALE GENOMIC DNA]</scope>
    <source>
        <strain evidence="3 4">CM-TZ4</strain>
        <plasmid evidence="3 4">unnamed2</plasmid>
    </source>
</reference>
<dbReference type="Gene3D" id="1.20.120.1220">
    <property type="match status" value="1"/>
</dbReference>
<feature type="transmembrane region" description="Helical" evidence="1">
    <location>
        <begin position="117"/>
        <end position="137"/>
    </location>
</feature>
<feature type="transmembrane region" description="Helical" evidence="1">
    <location>
        <begin position="71"/>
        <end position="87"/>
    </location>
</feature>
<dbReference type="Proteomes" id="UP001210538">
    <property type="component" value="Plasmid unnamed2"/>
</dbReference>